<dbReference type="CDD" id="cd06662">
    <property type="entry name" value="SURF1"/>
    <property type="match status" value="1"/>
</dbReference>
<evidence type="ECO:0000256" key="5">
    <source>
        <dbReference type="ARBA" id="ARBA00023136"/>
    </source>
</evidence>
<comment type="similarity">
    <text evidence="2 6">Belongs to the SURF1 family.</text>
</comment>
<keyword evidence="5 6" id="KW-0472">Membrane</keyword>
<evidence type="ECO:0000313" key="8">
    <source>
        <dbReference type="Proteomes" id="UP001524586"/>
    </source>
</evidence>
<evidence type="ECO:0000256" key="6">
    <source>
        <dbReference type="RuleBase" id="RU363076"/>
    </source>
</evidence>
<dbReference type="Proteomes" id="UP001524586">
    <property type="component" value="Unassembled WGS sequence"/>
</dbReference>
<dbReference type="PANTHER" id="PTHR23427:SF2">
    <property type="entry name" value="SURFEIT LOCUS PROTEIN 1"/>
    <property type="match status" value="1"/>
</dbReference>
<reference evidence="7 8" key="1">
    <citation type="submission" date="2022-07" db="EMBL/GenBank/DDBJ databases">
        <title>Methylomonas rivi sp. nov., Methylomonas rosea sp. nov., Methylomonas aureus sp. nov. and Methylomonas subterranea sp. nov., four novel methanotrophs isolated from a freshwater creek and the deep terrestrial subsurface.</title>
        <authorList>
            <person name="Abin C."/>
            <person name="Sankaranarayanan K."/>
            <person name="Garner C."/>
            <person name="Sindelar R."/>
            <person name="Kotary K."/>
            <person name="Garner R."/>
            <person name="Barclay S."/>
            <person name="Lawson P."/>
            <person name="Krumholz L."/>
        </authorList>
    </citation>
    <scope>NUCLEOTIDE SEQUENCE [LARGE SCALE GENOMIC DNA]</scope>
    <source>
        <strain evidence="7 8">WSC-6</strain>
    </source>
</reference>
<feature type="transmembrane region" description="Helical" evidence="6">
    <location>
        <begin position="207"/>
        <end position="229"/>
    </location>
</feature>
<dbReference type="InterPro" id="IPR002994">
    <property type="entry name" value="Surf1/Shy1"/>
</dbReference>
<gene>
    <name evidence="7" type="ORF">NP596_15105</name>
</gene>
<dbReference type="RefSeq" id="WP_256616214.1">
    <property type="nucleotide sequence ID" value="NZ_JANIBK010000098.1"/>
</dbReference>
<keyword evidence="8" id="KW-1185">Reference proteome</keyword>
<evidence type="ECO:0000256" key="3">
    <source>
        <dbReference type="ARBA" id="ARBA00022692"/>
    </source>
</evidence>
<evidence type="ECO:0000256" key="2">
    <source>
        <dbReference type="ARBA" id="ARBA00007165"/>
    </source>
</evidence>
<dbReference type="PROSITE" id="PS50895">
    <property type="entry name" value="SURF1"/>
    <property type="match status" value="1"/>
</dbReference>
<dbReference type="Pfam" id="PF02104">
    <property type="entry name" value="SURF1"/>
    <property type="match status" value="1"/>
</dbReference>
<keyword evidence="6" id="KW-1003">Cell membrane</keyword>
<protein>
    <recommendedName>
        <fullName evidence="6">SURF1-like protein</fullName>
    </recommendedName>
</protein>
<evidence type="ECO:0000256" key="1">
    <source>
        <dbReference type="ARBA" id="ARBA00004370"/>
    </source>
</evidence>
<name>A0ABT1U9N3_9GAMM</name>
<proteinExistence type="inferred from homology"/>
<dbReference type="PANTHER" id="PTHR23427">
    <property type="entry name" value="SURFEIT LOCUS PROTEIN"/>
    <property type="match status" value="1"/>
</dbReference>
<evidence type="ECO:0000313" key="7">
    <source>
        <dbReference type="EMBL" id="MCQ8129786.1"/>
    </source>
</evidence>
<comment type="subcellular location">
    <subcellularLocation>
        <location evidence="6">Cell membrane</location>
        <topology evidence="6">Multi-pass membrane protein</topology>
    </subcellularLocation>
    <subcellularLocation>
        <location evidence="1">Membrane</location>
    </subcellularLocation>
</comment>
<evidence type="ECO:0000256" key="4">
    <source>
        <dbReference type="ARBA" id="ARBA00022989"/>
    </source>
</evidence>
<keyword evidence="3 6" id="KW-0812">Transmembrane</keyword>
<dbReference type="InterPro" id="IPR045214">
    <property type="entry name" value="Surf1/Surf4"/>
</dbReference>
<organism evidence="7 8">
    <name type="scientific">Methylomonas rivi</name>
    <dbReference type="NCBI Taxonomy" id="2952226"/>
    <lineage>
        <taxon>Bacteria</taxon>
        <taxon>Pseudomonadati</taxon>
        <taxon>Pseudomonadota</taxon>
        <taxon>Gammaproteobacteria</taxon>
        <taxon>Methylococcales</taxon>
        <taxon>Methylococcaceae</taxon>
        <taxon>Methylomonas</taxon>
    </lineage>
</organism>
<accession>A0ABT1U9N3</accession>
<sequence length="237" mass="26626">MSWLGLSAYLLLMLLLCSLGSWQLSRAEQKKQLLLQQQAAIDSGVIDLNRQTIIDVATVRYRKARLNGRYDFAHQFLLDNRIMDGKSGYFVLTPFRADGLPAAVLINRGWLAVGGDRNQMPDLSMRTEPTEVTGRINEFPSVGLVLKGAEIPTENWPSVVQVVDSKVLSQKLGYEIAAFQIELEPSAAEGYKREWKINVPIPPEKHLAYAVQWFGLALTLTALFIWISIKNRSEHTA</sequence>
<comment type="caution">
    <text evidence="6">Lacks conserved residue(s) required for the propagation of feature annotation.</text>
</comment>
<comment type="caution">
    <text evidence="7">The sequence shown here is derived from an EMBL/GenBank/DDBJ whole genome shotgun (WGS) entry which is preliminary data.</text>
</comment>
<dbReference type="EMBL" id="JANIBK010000098">
    <property type="protein sequence ID" value="MCQ8129786.1"/>
    <property type="molecule type" value="Genomic_DNA"/>
</dbReference>
<keyword evidence="4 6" id="KW-1133">Transmembrane helix</keyword>